<dbReference type="AlphaFoldDB" id="A0A328F683"/>
<dbReference type="EMBL" id="QLNI01000075">
    <property type="protein sequence ID" value="RAL99987.1"/>
    <property type="molecule type" value="Genomic_DNA"/>
</dbReference>
<dbReference type="Proteomes" id="UP000248798">
    <property type="component" value="Unassembled WGS sequence"/>
</dbReference>
<comment type="caution">
    <text evidence="1">The sequence shown here is derived from an EMBL/GenBank/DDBJ whole genome shotgun (WGS) entry which is preliminary data.</text>
</comment>
<protein>
    <submittedName>
        <fullName evidence="1">Uncharacterized protein</fullName>
    </submittedName>
</protein>
<sequence>MDSAGKLKQVINSTHPEHRHGIYAIGPVSLSLLYHIRAVASCRHPLELTYQFTSHGQTHHRHAHIAPTTSRKWKAQGAAVEITQHIFHPRPYG</sequence>
<evidence type="ECO:0000313" key="2">
    <source>
        <dbReference type="Proteomes" id="UP000248798"/>
    </source>
</evidence>
<evidence type="ECO:0000313" key="1">
    <source>
        <dbReference type="EMBL" id="RAL99987.1"/>
    </source>
</evidence>
<name>A0A328F683_9BACT</name>
<organism evidence="1 2">
    <name type="scientific">Desulfobacter hydrogenophilus</name>
    <dbReference type="NCBI Taxonomy" id="2291"/>
    <lineage>
        <taxon>Bacteria</taxon>
        <taxon>Pseudomonadati</taxon>
        <taxon>Thermodesulfobacteriota</taxon>
        <taxon>Desulfobacteria</taxon>
        <taxon>Desulfobacterales</taxon>
        <taxon>Desulfobacteraceae</taxon>
        <taxon>Desulfobacter</taxon>
    </lineage>
</organism>
<accession>A0A328F683</accession>
<reference evidence="1 2" key="1">
    <citation type="submission" date="2018-06" db="EMBL/GenBank/DDBJ databases">
        <title>Complete Genome Sequence of Desulfobacter hydrogenophilus (DSM3380).</title>
        <authorList>
            <person name="Marietou A."/>
            <person name="Schreiber L."/>
            <person name="Marshall I."/>
            <person name="Jorgensen B."/>
        </authorList>
    </citation>
    <scope>NUCLEOTIDE SEQUENCE [LARGE SCALE GENOMIC DNA]</scope>
    <source>
        <strain evidence="1 2">DSM 3380</strain>
    </source>
</reference>
<gene>
    <name evidence="1" type="ORF">DO021_21575</name>
</gene>
<proteinExistence type="predicted"/>